<dbReference type="SUPFAM" id="SSF46689">
    <property type="entry name" value="Homeodomain-like"/>
    <property type="match status" value="1"/>
</dbReference>
<dbReference type="Gene3D" id="1.10.10.60">
    <property type="entry name" value="Homeodomain-like"/>
    <property type="match status" value="1"/>
</dbReference>
<evidence type="ECO:0000313" key="7">
    <source>
        <dbReference type="RefSeq" id="XP_022249417.1"/>
    </source>
</evidence>
<feature type="compositionally biased region" description="Polar residues" evidence="3">
    <location>
        <begin position="468"/>
        <end position="477"/>
    </location>
</feature>
<reference evidence="7" key="1">
    <citation type="submission" date="2025-08" db="UniProtKB">
        <authorList>
            <consortium name="RefSeq"/>
        </authorList>
    </citation>
    <scope>IDENTIFICATION</scope>
    <source>
        <tissue evidence="7">Muscle</tissue>
    </source>
</reference>
<comment type="subcellular location">
    <subcellularLocation>
        <location evidence="1">Nucleus</location>
    </subcellularLocation>
</comment>
<dbReference type="SMART" id="SM01189">
    <property type="entry name" value="ELM2"/>
    <property type="match status" value="1"/>
</dbReference>
<accession>A0ABM1T0L1</accession>
<sequence>MIVKRFLNILEKTHVHLATVSCFTDADFDSYWEDESKSKNRNRIHVGCQYQAIVPPLLKPGESDGRHLEDLETLKWKPNSDLTDQQLDQYFSVARFLLLSNQRKGSVGYRPQSALKNQARVQDKKAVSFFARAVDKCHSSDKESDKCIQTALIGLIQNVTSHHPCHHDTNCQISRSSSDPQPSSSNWTYDETQLFARALEACGKNFSAIKNDFLPWKPVKSIIEYYYQGKENRASTCCKTPISMFSQVRPKKESVDSEDPGELHTSAESSEEPDLSTQEEHIDESEESKQERENELQGDLPTISSALEVTPMKAKPVPATPDQETSPLGSLKFYFRGKLVLKLNAQQQSNAIGNQCQWVQSIDTPKVPFPRKLRRCKKNFVDKTATFVKHEDGRKSVSVDLEEVEGGFVKKAKLKNDFAVIWPEESFVLPVYSPLSPPSSDLRHLERTTPHEGTLSPLSGVCSDPNDSDVSPLQSPTDKYGTKKMFKSKELWPVKEELSIKPEPMSPSNHLDNDSRKQTSFFGSGCHQKPQGFGSLYEEKISHKYGVSVCKSLISVPVSYPSVLKTALEATDTSNRCSYKLNNIKKGGVPIDLSVKPSQSFVNKSQTTESVWQTDGKLNIGSEKPKNLSWPGEFVSYPCEFRGSQSSNQLKLSPSSQHCVSFLKSPASSPVSSVKNQPSLNTRWPSLTTKPPPFSTPVISSATSTFHLTSTSWTSCSNKPNLLSPTHMWESEKSLTSYQEQLADLTYLTMPINNITYPTDCVENMNGVSAASGVNCLSQEDSSMKLRNIEVTGNYSSSSQEKEEIPSWISSRSVDLASYLHLYPHLYSYYPYAYNLAQASWNRIAASAEISDDPLDLSSSLSNKKPCSPQLKETTVECGTVSRVPKVKTDNAEEKGMLYQLLKKRESIIPNESIYPQEV</sequence>
<organism evidence="6 7">
    <name type="scientific">Limulus polyphemus</name>
    <name type="common">Atlantic horseshoe crab</name>
    <dbReference type="NCBI Taxonomy" id="6850"/>
    <lineage>
        <taxon>Eukaryota</taxon>
        <taxon>Metazoa</taxon>
        <taxon>Ecdysozoa</taxon>
        <taxon>Arthropoda</taxon>
        <taxon>Chelicerata</taxon>
        <taxon>Merostomata</taxon>
        <taxon>Xiphosura</taxon>
        <taxon>Limulidae</taxon>
        <taxon>Limulus</taxon>
    </lineage>
</organism>
<feature type="compositionally biased region" description="Polar residues" evidence="3">
    <location>
        <begin position="676"/>
        <end position="688"/>
    </location>
</feature>
<dbReference type="InterPro" id="IPR000949">
    <property type="entry name" value="ELM2_dom"/>
</dbReference>
<dbReference type="SMART" id="SM00717">
    <property type="entry name" value="SANT"/>
    <property type="match status" value="1"/>
</dbReference>
<dbReference type="Pfam" id="PF01448">
    <property type="entry name" value="ELM2"/>
    <property type="match status" value="1"/>
</dbReference>
<dbReference type="PANTHER" id="PTHR10865">
    <property type="entry name" value="METASTASIS-ASSOCIATED PROTEIN AND MESODERM INDUCTION EARLY RESPONSE PROTEIN"/>
    <property type="match status" value="1"/>
</dbReference>
<dbReference type="RefSeq" id="XP_022249417.1">
    <property type="nucleotide sequence ID" value="XM_022393709.1"/>
</dbReference>
<evidence type="ECO:0000259" key="4">
    <source>
        <dbReference type="PROSITE" id="PS51156"/>
    </source>
</evidence>
<dbReference type="InterPro" id="IPR017884">
    <property type="entry name" value="SANT_dom"/>
</dbReference>
<evidence type="ECO:0000256" key="1">
    <source>
        <dbReference type="ARBA" id="ARBA00004123"/>
    </source>
</evidence>
<dbReference type="InterPro" id="IPR040138">
    <property type="entry name" value="MIER/MTA"/>
</dbReference>
<dbReference type="Proteomes" id="UP000694941">
    <property type="component" value="Unplaced"/>
</dbReference>
<feature type="compositionally biased region" description="Basic and acidic residues" evidence="3">
    <location>
        <begin position="441"/>
        <end position="450"/>
    </location>
</feature>
<dbReference type="Pfam" id="PF00249">
    <property type="entry name" value="Myb_DNA-binding"/>
    <property type="match status" value="1"/>
</dbReference>
<dbReference type="PANTHER" id="PTHR10865:SF29">
    <property type="entry name" value="METASTASIS ASSOCIATED 1-LIKE, ISOFORM D"/>
    <property type="match status" value="1"/>
</dbReference>
<dbReference type="Gene3D" id="4.10.1240.50">
    <property type="match status" value="1"/>
</dbReference>
<evidence type="ECO:0000259" key="5">
    <source>
        <dbReference type="PROSITE" id="PS51293"/>
    </source>
</evidence>
<feature type="domain" description="ELM2" evidence="4">
    <location>
        <begin position="42"/>
        <end position="95"/>
    </location>
</feature>
<proteinExistence type="predicted"/>
<dbReference type="GeneID" id="106465775"/>
<feature type="region of interest" description="Disordered" evidence="3">
    <location>
        <begin position="667"/>
        <end position="688"/>
    </location>
</feature>
<protein>
    <submittedName>
        <fullName evidence="7">Uncharacterized protein LOC106465775 isoform X1</fullName>
    </submittedName>
</protein>
<dbReference type="InterPro" id="IPR009057">
    <property type="entry name" value="Homeodomain-like_sf"/>
</dbReference>
<evidence type="ECO:0000256" key="3">
    <source>
        <dbReference type="SAM" id="MobiDB-lite"/>
    </source>
</evidence>
<feature type="domain" description="SANT" evidence="5">
    <location>
        <begin position="182"/>
        <end position="234"/>
    </location>
</feature>
<keyword evidence="2" id="KW-0539">Nucleus</keyword>
<name>A0ABM1T0L1_LIMPO</name>
<evidence type="ECO:0000256" key="2">
    <source>
        <dbReference type="ARBA" id="ARBA00023242"/>
    </source>
</evidence>
<feature type="region of interest" description="Disordered" evidence="3">
    <location>
        <begin position="248"/>
        <end position="303"/>
    </location>
</feature>
<dbReference type="PROSITE" id="PS51293">
    <property type="entry name" value="SANT"/>
    <property type="match status" value="1"/>
</dbReference>
<dbReference type="PROSITE" id="PS51156">
    <property type="entry name" value="ELM2"/>
    <property type="match status" value="1"/>
</dbReference>
<evidence type="ECO:0000313" key="6">
    <source>
        <dbReference type="Proteomes" id="UP000694941"/>
    </source>
</evidence>
<dbReference type="InterPro" id="IPR001005">
    <property type="entry name" value="SANT/Myb"/>
</dbReference>
<keyword evidence="6" id="KW-1185">Reference proteome</keyword>
<feature type="region of interest" description="Disordered" evidence="3">
    <location>
        <begin position="439"/>
        <end position="479"/>
    </location>
</feature>
<gene>
    <name evidence="7" type="primary">LOC106465775</name>
</gene>